<gene>
    <name evidence="2" type="ORF">BDZ83DRAFT_461140</name>
</gene>
<dbReference type="Proteomes" id="UP001244207">
    <property type="component" value="Unassembled WGS sequence"/>
</dbReference>
<evidence type="ECO:0000256" key="1">
    <source>
        <dbReference type="SAM" id="MobiDB-lite"/>
    </source>
</evidence>
<feature type="region of interest" description="Disordered" evidence="1">
    <location>
        <begin position="1"/>
        <end position="44"/>
    </location>
</feature>
<protein>
    <submittedName>
        <fullName evidence="2">Uncharacterized protein</fullName>
    </submittedName>
</protein>
<keyword evidence="3" id="KW-1185">Reference proteome</keyword>
<reference evidence="2" key="1">
    <citation type="submission" date="2021-12" db="EMBL/GenBank/DDBJ databases">
        <title>Comparative genomics, transcriptomics and evolutionary studies reveal genomic signatures of adaptation to plant cell wall in hemibiotrophic fungi.</title>
        <authorList>
            <consortium name="DOE Joint Genome Institute"/>
            <person name="Baroncelli R."/>
            <person name="Diaz J.F."/>
            <person name="Benocci T."/>
            <person name="Peng M."/>
            <person name="Battaglia E."/>
            <person name="Haridas S."/>
            <person name="Andreopoulos W."/>
            <person name="Labutti K."/>
            <person name="Pangilinan J."/>
            <person name="Floch G.L."/>
            <person name="Makela M.R."/>
            <person name="Henrissat B."/>
            <person name="Grigoriev I.V."/>
            <person name="Crouch J.A."/>
            <person name="De Vries R.P."/>
            <person name="Sukno S.A."/>
            <person name="Thon M.R."/>
        </authorList>
    </citation>
    <scope>NUCLEOTIDE SEQUENCE</scope>
    <source>
        <strain evidence="2">CBS 112980</strain>
    </source>
</reference>
<accession>A0AAD8UH39</accession>
<dbReference type="EMBL" id="JAHMHS010000095">
    <property type="protein sequence ID" value="KAK1719460.1"/>
    <property type="molecule type" value="Genomic_DNA"/>
</dbReference>
<feature type="region of interest" description="Disordered" evidence="1">
    <location>
        <begin position="167"/>
        <end position="212"/>
    </location>
</feature>
<comment type="caution">
    <text evidence="2">The sequence shown here is derived from an EMBL/GenBank/DDBJ whole genome shotgun (WGS) entry which is preliminary data.</text>
</comment>
<proteinExistence type="predicted"/>
<dbReference type="AlphaFoldDB" id="A0AAD8UH39"/>
<dbReference type="GeneID" id="85387135"/>
<feature type="compositionally biased region" description="Basic and acidic residues" evidence="1">
    <location>
        <begin position="1"/>
        <end position="28"/>
    </location>
</feature>
<feature type="compositionally biased region" description="Basic and acidic residues" evidence="1">
    <location>
        <begin position="180"/>
        <end position="194"/>
    </location>
</feature>
<organism evidence="2 3">
    <name type="scientific">Glomerella acutata</name>
    <name type="common">Colletotrichum acutatum</name>
    <dbReference type="NCBI Taxonomy" id="27357"/>
    <lineage>
        <taxon>Eukaryota</taxon>
        <taxon>Fungi</taxon>
        <taxon>Dikarya</taxon>
        <taxon>Ascomycota</taxon>
        <taxon>Pezizomycotina</taxon>
        <taxon>Sordariomycetes</taxon>
        <taxon>Hypocreomycetidae</taxon>
        <taxon>Glomerellales</taxon>
        <taxon>Glomerellaceae</taxon>
        <taxon>Colletotrichum</taxon>
        <taxon>Colletotrichum acutatum species complex</taxon>
    </lineage>
</organism>
<dbReference type="RefSeq" id="XP_060361544.1">
    <property type="nucleotide sequence ID" value="XM_060503236.1"/>
</dbReference>
<evidence type="ECO:0000313" key="3">
    <source>
        <dbReference type="Proteomes" id="UP001244207"/>
    </source>
</evidence>
<sequence length="235" mass="26026">MAVEHETNQIGRGKGEVYEGNADREDRNRRARTKGSCQGRQADPVMHGKPIGCTWLTMENYTQEKEGEMRVQGRLSIKLVYPTLPPSRRTTDADLGKDRIWQAILAATPVTSCTRFGGGMEAIWLFGRASIRTKSYGRPAGTSETFPVVVESTPLYSYGVLLSGRAENEVPGAGTNPYSAEERASSRNRSRNEVDLDETPSPATVTWGRREPQQWDVTLLSTVAPRHMRTPQAGD</sequence>
<name>A0AAD8UH39_GLOAC</name>
<evidence type="ECO:0000313" key="2">
    <source>
        <dbReference type="EMBL" id="KAK1719460.1"/>
    </source>
</evidence>